<dbReference type="AlphaFoldDB" id="A0A7L0W6I2"/>
<comment type="caution">
    <text evidence="2">The sequence shown here is derived from an EMBL/GenBank/DDBJ whole genome shotgun (WGS) entry which is preliminary data.</text>
</comment>
<accession>A0A7L0W6I2</accession>
<dbReference type="InterPro" id="IPR007110">
    <property type="entry name" value="Ig-like_dom"/>
</dbReference>
<gene>
    <name evidence="2" type="primary">Btla</name>
    <name evidence="2" type="ORF">ALELAT_R14887</name>
</gene>
<reference evidence="2 3" key="1">
    <citation type="submission" date="2019-09" db="EMBL/GenBank/DDBJ databases">
        <title>Bird 10,000 Genomes (B10K) Project - Family phase.</title>
        <authorList>
            <person name="Zhang G."/>
        </authorList>
    </citation>
    <scope>NUCLEOTIDE SEQUENCE [LARGE SCALE GENOMIC DNA]</scope>
    <source>
        <strain evidence="2">B10K-DU-001-39</strain>
        <tissue evidence="2">Muscle</tissue>
    </source>
</reference>
<organism evidence="2 3">
    <name type="scientific">Alectura lathami</name>
    <name type="common">Australian brush turkey</name>
    <dbReference type="NCBI Taxonomy" id="81907"/>
    <lineage>
        <taxon>Eukaryota</taxon>
        <taxon>Metazoa</taxon>
        <taxon>Chordata</taxon>
        <taxon>Craniata</taxon>
        <taxon>Vertebrata</taxon>
        <taxon>Euteleostomi</taxon>
        <taxon>Archelosauria</taxon>
        <taxon>Archosauria</taxon>
        <taxon>Dinosauria</taxon>
        <taxon>Saurischia</taxon>
        <taxon>Theropoda</taxon>
        <taxon>Coelurosauria</taxon>
        <taxon>Aves</taxon>
        <taxon>Neognathae</taxon>
        <taxon>Galloanserae</taxon>
        <taxon>Galliformes</taxon>
        <taxon>Megapodiidae</taxon>
        <taxon>Alectura</taxon>
    </lineage>
</organism>
<evidence type="ECO:0000313" key="3">
    <source>
        <dbReference type="Proteomes" id="UP000562322"/>
    </source>
</evidence>
<dbReference type="SUPFAM" id="SSF48726">
    <property type="entry name" value="Immunoglobulin"/>
    <property type="match status" value="1"/>
</dbReference>
<proteinExistence type="predicted"/>
<dbReference type="OrthoDB" id="9947981at2759"/>
<dbReference type="SMART" id="SM00409">
    <property type="entry name" value="IG"/>
    <property type="match status" value="1"/>
</dbReference>
<dbReference type="GO" id="GO:0005886">
    <property type="term" value="C:plasma membrane"/>
    <property type="evidence" value="ECO:0007669"/>
    <property type="project" value="InterPro"/>
</dbReference>
<name>A0A7L0W6I2_ALELA</name>
<dbReference type="GO" id="GO:0038023">
    <property type="term" value="F:signaling receptor activity"/>
    <property type="evidence" value="ECO:0007669"/>
    <property type="project" value="InterPro"/>
</dbReference>
<dbReference type="InterPro" id="IPR013783">
    <property type="entry name" value="Ig-like_fold"/>
</dbReference>
<dbReference type="PANTHER" id="PTHR37996:SF1">
    <property type="entry name" value="B- AND T-LYMPHOCYTE ATTENUATOR"/>
    <property type="match status" value="1"/>
</dbReference>
<feature type="domain" description="Ig-like" evidence="1">
    <location>
        <begin position="18"/>
        <end position="96"/>
    </location>
</feature>
<keyword evidence="3" id="KW-1185">Reference proteome</keyword>
<feature type="non-terminal residue" evidence="2">
    <location>
        <position position="1"/>
    </location>
</feature>
<sequence>SHVFFLFSLPGFDVSDCPVEIKVQRNSQYKTTIGNFLVIHCPVRYCKERPVMQWCKIEEDGCVLLNDSAAQWESNNFTLEFSLINQNDSGTYHCQAALGTSFSESHGIKVIVEGESPLKSPFKQMDSMYRKAHSC</sequence>
<dbReference type="GO" id="GO:0002768">
    <property type="term" value="P:immune response-regulating cell surface receptor signaling pathway"/>
    <property type="evidence" value="ECO:0007669"/>
    <property type="project" value="InterPro"/>
</dbReference>
<feature type="non-terminal residue" evidence="2">
    <location>
        <position position="135"/>
    </location>
</feature>
<evidence type="ECO:0000313" key="2">
    <source>
        <dbReference type="EMBL" id="NXL86484.1"/>
    </source>
</evidence>
<evidence type="ECO:0000259" key="1">
    <source>
        <dbReference type="PROSITE" id="PS50835"/>
    </source>
</evidence>
<dbReference type="Gene3D" id="2.60.40.10">
    <property type="entry name" value="Immunoglobulins"/>
    <property type="match status" value="1"/>
</dbReference>
<dbReference type="Proteomes" id="UP000562322">
    <property type="component" value="Unassembled WGS sequence"/>
</dbReference>
<dbReference type="InterPro" id="IPR003599">
    <property type="entry name" value="Ig_sub"/>
</dbReference>
<dbReference type="InterPro" id="IPR036179">
    <property type="entry name" value="Ig-like_dom_sf"/>
</dbReference>
<dbReference type="PANTHER" id="PTHR37996">
    <property type="entry name" value="B- AND T-LYMPHOCYTE ATTENUATOR"/>
    <property type="match status" value="1"/>
</dbReference>
<protein>
    <submittedName>
        <fullName evidence="2">BTLA protein</fullName>
    </submittedName>
</protein>
<dbReference type="EMBL" id="VXAV01003451">
    <property type="protein sequence ID" value="NXL86484.1"/>
    <property type="molecule type" value="Genomic_DNA"/>
</dbReference>
<dbReference type="InterPro" id="IPR039257">
    <property type="entry name" value="BTLA"/>
</dbReference>
<dbReference type="PROSITE" id="PS50835">
    <property type="entry name" value="IG_LIKE"/>
    <property type="match status" value="1"/>
</dbReference>